<feature type="region of interest" description="Disordered" evidence="6">
    <location>
        <begin position="676"/>
        <end position="779"/>
    </location>
</feature>
<gene>
    <name evidence="8" type="ORF">AARE701A_LOCUS21984</name>
</gene>
<feature type="domain" description="TF-B3" evidence="7">
    <location>
        <begin position="12"/>
        <end position="108"/>
    </location>
</feature>
<evidence type="ECO:0000313" key="9">
    <source>
        <dbReference type="Proteomes" id="UP000682877"/>
    </source>
</evidence>
<dbReference type="Pfam" id="PF02362">
    <property type="entry name" value="B3"/>
    <property type="match status" value="3"/>
</dbReference>
<dbReference type="InterPro" id="IPR015300">
    <property type="entry name" value="DNA-bd_pseudobarrel_sf"/>
</dbReference>
<protein>
    <recommendedName>
        <fullName evidence="7">TF-B3 domain-containing protein</fullName>
    </recommendedName>
</protein>
<evidence type="ECO:0000256" key="4">
    <source>
        <dbReference type="ARBA" id="ARBA00023163"/>
    </source>
</evidence>
<keyword evidence="3" id="KW-0238">DNA-binding</keyword>
<dbReference type="PANTHER" id="PTHR31920:SF32">
    <property type="entry name" value="B3 DOMAIN-CONTAINING PROTEIN REM22"/>
    <property type="match status" value="1"/>
</dbReference>
<dbReference type="SUPFAM" id="SSF101936">
    <property type="entry name" value="DNA-binding pseudobarrel domain"/>
    <property type="match status" value="6"/>
</dbReference>
<evidence type="ECO:0000256" key="2">
    <source>
        <dbReference type="ARBA" id="ARBA00023015"/>
    </source>
</evidence>
<sequence>MNRGISGDDCLPKFFKVYLPDESGDDLELPISFNSFLPKSLPKNVIVRSIYGNIWKMALKKCCGHVERFTMVNGWKTIVKNEDLKGGEFLEFEFDGSWCFNFCIYGRATCKKLRSSVQIGDIEDESDGSFGEHDRHYLDNHMNPFFTVNQHRQIKYNLLRIPTKVITKYGLHFPEFINLIDPLEKMFGKLKRKVEGQTIKGFRSIMRRNNVKLTDKVICPSSYTMVNASGLFGTCKFMVSESFQEHKKLTTMNQGNYSDGSTSKFFKPYLPSESGDDLMLPISFNSSLPKPLPETVIVRSIYGKIWKMVLRKCGGEVESFVMVNGWKKIVRDEDLNGGDLLAFEFDGSRCFSFCIYEHETMCKKLKKSSEQSEEIIEVGSDGEEETQASDDSDDSDNDYAVEDDYHAVEDDDVAEDDDGLEDEDEVEAEDDDDVKAEDDDDNDERQYLDNHNNPYFTMTLNPKKKSQLHIPAHVIKDYDLNFPALITVVDQLGALEKAIKIQKNGSIFVKGFGSVIRRNKMKMTDKMICELKRTGSNLVHTIKLHDISSVLIVTCFGTGYFGDYCLPKFFKVYLPDESGDDLVLPISFNSCLPKPLPETVTVRSIYGKVWKLVLRKCGSEVESFVMVNGWKSFVKDEDLKGGDFLEFEFDGSRLFNFCIYEHGTMCKRIRRSSEQSEEIKMESDSGEENQASGDVLSLDEDDDDSDYNCVEDNDSDDYADEDDVEKDDNDGDDYVVDNDVDDVPVEDDDDVEAFDSHAEADDDDDDERQYLDDRENPSFTLTLNPKKKSQLLIPARVIKDYDLQFPESITLVDPLVKKFGTLEKKIKIQTNGSVFVKGFGSIIRRNKVKTTDKMMCEIKKTGDNNLVQTIKIHIISG</sequence>
<name>A0A8S2B093_ARAAE</name>
<dbReference type="InterPro" id="IPR003340">
    <property type="entry name" value="B3_DNA-bd"/>
</dbReference>
<feature type="compositionally biased region" description="Acidic residues" evidence="6">
    <location>
        <begin position="409"/>
        <end position="443"/>
    </location>
</feature>
<organism evidence="8 9">
    <name type="scientific">Arabidopsis arenosa</name>
    <name type="common">Sand rock-cress</name>
    <name type="synonym">Cardaminopsis arenosa</name>
    <dbReference type="NCBI Taxonomy" id="38785"/>
    <lineage>
        <taxon>Eukaryota</taxon>
        <taxon>Viridiplantae</taxon>
        <taxon>Streptophyta</taxon>
        <taxon>Embryophyta</taxon>
        <taxon>Tracheophyta</taxon>
        <taxon>Spermatophyta</taxon>
        <taxon>Magnoliopsida</taxon>
        <taxon>eudicotyledons</taxon>
        <taxon>Gunneridae</taxon>
        <taxon>Pentapetalae</taxon>
        <taxon>rosids</taxon>
        <taxon>malvids</taxon>
        <taxon>Brassicales</taxon>
        <taxon>Brassicaceae</taxon>
        <taxon>Camelineae</taxon>
        <taxon>Arabidopsis</taxon>
    </lineage>
</organism>
<keyword evidence="5" id="KW-0539">Nucleus</keyword>
<evidence type="ECO:0000259" key="7">
    <source>
        <dbReference type="PROSITE" id="PS50863"/>
    </source>
</evidence>
<dbReference type="Proteomes" id="UP000682877">
    <property type="component" value="Chromosome 8"/>
</dbReference>
<reference evidence="8" key="1">
    <citation type="submission" date="2021-01" db="EMBL/GenBank/DDBJ databases">
        <authorList>
            <person name="Bezrukov I."/>
        </authorList>
    </citation>
    <scope>NUCLEOTIDE SEQUENCE</scope>
</reference>
<keyword evidence="2" id="KW-0805">Transcription regulation</keyword>
<dbReference type="CDD" id="cd10017">
    <property type="entry name" value="B3_DNA"/>
    <property type="match status" value="3"/>
</dbReference>
<feature type="region of interest" description="Disordered" evidence="6">
    <location>
        <begin position="373"/>
        <end position="456"/>
    </location>
</feature>
<accession>A0A8S2B093</accession>
<evidence type="ECO:0000313" key="8">
    <source>
        <dbReference type="EMBL" id="CAE6250866.1"/>
    </source>
</evidence>
<dbReference type="AlphaFoldDB" id="A0A8S2B093"/>
<comment type="subcellular location">
    <subcellularLocation>
        <location evidence="1">Nucleus</location>
    </subcellularLocation>
</comment>
<keyword evidence="4" id="KW-0804">Transcription</keyword>
<dbReference type="EMBL" id="LR999458">
    <property type="protein sequence ID" value="CAE6250866.1"/>
    <property type="molecule type" value="Genomic_DNA"/>
</dbReference>
<feature type="compositionally biased region" description="Acidic residues" evidence="6">
    <location>
        <begin position="697"/>
        <end position="753"/>
    </location>
</feature>
<dbReference type="SMART" id="SM01019">
    <property type="entry name" value="B3"/>
    <property type="match status" value="4"/>
</dbReference>
<feature type="domain" description="TF-B3" evidence="7">
    <location>
        <begin position="263"/>
        <end position="359"/>
    </location>
</feature>
<evidence type="ECO:0000256" key="5">
    <source>
        <dbReference type="ARBA" id="ARBA00023242"/>
    </source>
</evidence>
<dbReference type="GO" id="GO:0005634">
    <property type="term" value="C:nucleus"/>
    <property type="evidence" value="ECO:0007669"/>
    <property type="project" value="UniProtKB-SubCell"/>
</dbReference>
<dbReference type="GO" id="GO:0003677">
    <property type="term" value="F:DNA binding"/>
    <property type="evidence" value="ECO:0007669"/>
    <property type="project" value="UniProtKB-KW"/>
</dbReference>
<dbReference type="PROSITE" id="PS50863">
    <property type="entry name" value="B3"/>
    <property type="match status" value="3"/>
</dbReference>
<dbReference type="PANTHER" id="PTHR31920">
    <property type="entry name" value="B3 DOMAIN-CONTAINING"/>
    <property type="match status" value="1"/>
</dbReference>
<dbReference type="Gene3D" id="2.40.330.10">
    <property type="entry name" value="DNA-binding pseudobarrel domain"/>
    <property type="match status" value="3"/>
</dbReference>
<feature type="domain" description="TF-B3" evidence="7">
    <location>
        <begin position="567"/>
        <end position="663"/>
    </location>
</feature>
<feature type="compositionally biased region" description="Acidic residues" evidence="6">
    <location>
        <begin position="373"/>
        <end position="402"/>
    </location>
</feature>
<evidence type="ECO:0000256" key="1">
    <source>
        <dbReference type="ARBA" id="ARBA00004123"/>
    </source>
</evidence>
<proteinExistence type="predicted"/>
<dbReference type="InterPro" id="IPR050655">
    <property type="entry name" value="Plant_B3_domain"/>
</dbReference>
<evidence type="ECO:0000256" key="6">
    <source>
        <dbReference type="SAM" id="MobiDB-lite"/>
    </source>
</evidence>
<evidence type="ECO:0000256" key="3">
    <source>
        <dbReference type="ARBA" id="ARBA00023125"/>
    </source>
</evidence>
<keyword evidence="9" id="KW-1185">Reference proteome</keyword>